<reference evidence="3 4" key="1">
    <citation type="journal article" date="2015" name="Genome Announc.">
        <title>Expanding the biotechnology potential of lactobacilli through comparative genomics of 213 strains and associated genera.</title>
        <authorList>
            <person name="Sun Z."/>
            <person name="Harris H.M."/>
            <person name="McCann A."/>
            <person name="Guo C."/>
            <person name="Argimon S."/>
            <person name="Zhang W."/>
            <person name="Yang X."/>
            <person name="Jeffery I.B."/>
            <person name="Cooney J.C."/>
            <person name="Kagawa T.F."/>
            <person name="Liu W."/>
            <person name="Song Y."/>
            <person name="Salvetti E."/>
            <person name="Wrobel A."/>
            <person name="Rasinkangas P."/>
            <person name="Parkhill J."/>
            <person name="Rea M.C."/>
            <person name="O'Sullivan O."/>
            <person name="Ritari J."/>
            <person name="Douillard F.P."/>
            <person name="Paul Ross R."/>
            <person name="Yang R."/>
            <person name="Briner A.E."/>
            <person name="Felis G.E."/>
            <person name="de Vos W.M."/>
            <person name="Barrangou R."/>
            <person name="Klaenhammer T.R."/>
            <person name="Caufield P.W."/>
            <person name="Cui Y."/>
            <person name="Zhang H."/>
            <person name="O'Toole P.W."/>
        </authorList>
    </citation>
    <scope>NUCLEOTIDE SEQUENCE [LARGE SCALE GENOMIC DNA]</scope>
    <source>
        <strain evidence="3 4">DSM 23829</strain>
    </source>
</reference>
<accession>A0A0R2AQ09</accession>
<evidence type="ECO:0000313" key="4">
    <source>
        <dbReference type="Proteomes" id="UP000052012"/>
    </source>
</evidence>
<dbReference type="STRING" id="1423781.FD06_GL000273"/>
<dbReference type="Proteomes" id="UP000052012">
    <property type="component" value="Unassembled WGS sequence"/>
</dbReference>
<dbReference type="EMBL" id="AYYQ01000006">
    <property type="protein sequence ID" value="KRM69214.1"/>
    <property type="molecule type" value="Genomic_DNA"/>
</dbReference>
<comment type="caution">
    <text evidence="3">The sequence shown here is derived from an EMBL/GenBank/DDBJ whole genome shotgun (WGS) entry which is preliminary data.</text>
</comment>
<evidence type="ECO:0000313" key="3">
    <source>
        <dbReference type="EMBL" id="KRM69214.1"/>
    </source>
</evidence>
<sequence>MSSYKDTILTQRGSSIASDAAKGKLQFTITRTVASNADFSSYNDDNLAALTKLPNEIQNGSIVDELDDTDQQGTTGTQVRFTNTNVKTAFKINAVGLYAKINGDDTEYLYSITLADSPYYMNDYSNKVYNQFDLIIYVVVGDKANLNLNINPDNFVTVAYLNRNFATKEDVAKSIQVANKYTDNHMPKLPKEVVIATKPESPSLEIKTNDSSVDYTITPGLYFGRAEIEKFVLYYKKHTDTDYSHIDVDIHQLSGSLELQGGNQYDFYATAVNQSYESDGSAAQSYILGKVPYNVKLSYKVDVSSKTINYTITADSNADTPVTNYRLMFKDTNDANWKWNDIKENNYKIDGCTLGHTYLLKAIAFNAVGESNVTDMQTVTVGNVLSAPQLNLSFNGSLNYQITPADDSSNPLKLNYYTIYYKRESDMDWQTFRTTNLTGTIPNAEIGQTYLSQVSASNSVGESQKSNVVSIKMIDTSKIDSLLTFKTDQPQDVTSISYTVNQSLLGFYKTKVASITVWQHYGNTHSPSDVSSSTVLNSSRVNLQSGNGTLRLMSGNAYGAYGKYGCYLYVYAKLIDGSADEFVKF</sequence>
<name>A0A0R2AQ09_9LACO</name>
<feature type="domain" description="Fibronectin type-III" evidence="2">
    <location>
        <begin position="198"/>
        <end position="294"/>
    </location>
</feature>
<keyword evidence="1" id="KW-0677">Repeat</keyword>
<dbReference type="SUPFAM" id="SSF49265">
    <property type="entry name" value="Fibronectin type III"/>
    <property type="match status" value="2"/>
</dbReference>
<dbReference type="AlphaFoldDB" id="A0A0R2AQ09"/>
<feature type="domain" description="Fibronectin type-III" evidence="2">
    <location>
        <begin position="384"/>
        <end position="476"/>
    </location>
</feature>
<dbReference type="PROSITE" id="PS50853">
    <property type="entry name" value="FN3"/>
    <property type="match status" value="2"/>
</dbReference>
<organism evidence="3 4">
    <name type="scientific">Apilactobacillus ozensis DSM 23829 = JCM 17196</name>
    <dbReference type="NCBI Taxonomy" id="1423781"/>
    <lineage>
        <taxon>Bacteria</taxon>
        <taxon>Bacillati</taxon>
        <taxon>Bacillota</taxon>
        <taxon>Bacilli</taxon>
        <taxon>Lactobacillales</taxon>
        <taxon>Lactobacillaceae</taxon>
        <taxon>Apilactobacillus</taxon>
    </lineage>
</organism>
<proteinExistence type="predicted"/>
<dbReference type="PANTHER" id="PTHR13817:SF166">
    <property type="entry name" value="NEURONAL IGCAM-RELATED"/>
    <property type="match status" value="1"/>
</dbReference>
<keyword evidence="4" id="KW-1185">Reference proteome</keyword>
<evidence type="ECO:0000259" key="2">
    <source>
        <dbReference type="PROSITE" id="PS50853"/>
    </source>
</evidence>
<dbReference type="CDD" id="cd00063">
    <property type="entry name" value="FN3"/>
    <property type="match status" value="2"/>
</dbReference>
<dbReference type="PANTHER" id="PTHR13817">
    <property type="entry name" value="TITIN"/>
    <property type="match status" value="1"/>
</dbReference>
<dbReference type="Gene3D" id="2.60.40.10">
    <property type="entry name" value="Immunoglobulins"/>
    <property type="match status" value="2"/>
</dbReference>
<dbReference type="InterPro" id="IPR050964">
    <property type="entry name" value="Striated_Muscle_Regulatory"/>
</dbReference>
<dbReference type="RefSeq" id="WP_056965764.1">
    <property type="nucleotide sequence ID" value="NZ_AYYQ01000006.1"/>
</dbReference>
<dbReference type="InterPro" id="IPR013783">
    <property type="entry name" value="Ig-like_fold"/>
</dbReference>
<dbReference type="InterPro" id="IPR003961">
    <property type="entry name" value="FN3_dom"/>
</dbReference>
<dbReference type="OrthoDB" id="2300096at2"/>
<dbReference type="PATRIC" id="fig|1423781.4.peg.276"/>
<protein>
    <recommendedName>
        <fullName evidence="2">Fibronectin type-III domain-containing protein</fullName>
    </recommendedName>
</protein>
<evidence type="ECO:0000256" key="1">
    <source>
        <dbReference type="ARBA" id="ARBA00022737"/>
    </source>
</evidence>
<dbReference type="InterPro" id="IPR036116">
    <property type="entry name" value="FN3_sf"/>
</dbReference>
<gene>
    <name evidence="3" type="ORF">FD06_GL000273</name>
</gene>